<keyword evidence="1" id="KW-0812">Transmembrane</keyword>
<dbReference type="EMBL" id="CP059399">
    <property type="protein sequence ID" value="QLY32130.1"/>
    <property type="molecule type" value="Genomic_DNA"/>
</dbReference>
<keyword evidence="1" id="KW-1133">Transmembrane helix</keyword>
<evidence type="ECO:0000313" key="3">
    <source>
        <dbReference type="Proteomes" id="UP000515512"/>
    </source>
</evidence>
<feature type="transmembrane region" description="Helical" evidence="1">
    <location>
        <begin position="29"/>
        <end position="49"/>
    </location>
</feature>
<name>A0A7D6VLA5_9NOCA</name>
<dbReference type="Proteomes" id="UP000515512">
    <property type="component" value="Chromosome"/>
</dbReference>
<evidence type="ECO:0000256" key="1">
    <source>
        <dbReference type="SAM" id="Phobius"/>
    </source>
</evidence>
<keyword evidence="1" id="KW-0472">Membrane</keyword>
<feature type="transmembrane region" description="Helical" evidence="1">
    <location>
        <begin position="83"/>
        <end position="108"/>
    </location>
</feature>
<proteinExistence type="predicted"/>
<organism evidence="2 3">
    <name type="scientific">Nocardia huaxiensis</name>
    <dbReference type="NCBI Taxonomy" id="2755382"/>
    <lineage>
        <taxon>Bacteria</taxon>
        <taxon>Bacillati</taxon>
        <taxon>Actinomycetota</taxon>
        <taxon>Actinomycetes</taxon>
        <taxon>Mycobacteriales</taxon>
        <taxon>Nocardiaceae</taxon>
        <taxon>Nocardia</taxon>
    </lineage>
</organism>
<dbReference type="AlphaFoldDB" id="A0A7D6VLA5"/>
<sequence>MTRKDAMEGELLPTAHAVAGRGRRRRAEFFAGWILGTLALLVVVGWLAAPGESANAVGPLNPTPAPPPGDGTLTYTAVTAPTVGAGAVTATILGFMIAGAMLIGLLFFSPTPDRTTKRRQPRRSGAVVTYYLLRQAYSSIAPGAVLETVMRNSTLLLVFFNRSTSRSMA</sequence>
<dbReference type="KEGG" id="nhu:H0264_07555"/>
<accession>A0A7D6VLA5</accession>
<protein>
    <submittedName>
        <fullName evidence="2">Uncharacterized protein</fullName>
    </submittedName>
</protein>
<reference evidence="2 3" key="1">
    <citation type="submission" date="2020-07" db="EMBL/GenBank/DDBJ databases">
        <authorList>
            <person name="Zhuang K."/>
            <person name="Ran Y."/>
        </authorList>
    </citation>
    <scope>NUCLEOTIDE SEQUENCE [LARGE SCALE GENOMIC DNA]</scope>
    <source>
        <strain evidence="2 3">WCH-YHL-001</strain>
    </source>
</reference>
<keyword evidence="3" id="KW-1185">Reference proteome</keyword>
<dbReference type="RefSeq" id="WP_181583303.1">
    <property type="nucleotide sequence ID" value="NZ_CP059399.1"/>
</dbReference>
<evidence type="ECO:0000313" key="2">
    <source>
        <dbReference type="EMBL" id="QLY32130.1"/>
    </source>
</evidence>
<gene>
    <name evidence="2" type="ORF">H0264_07555</name>
</gene>